<comment type="similarity">
    <text evidence="4 13">Belongs to the purine/pyrimidine phosphoribosyltransferase family.</text>
</comment>
<comment type="catalytic activity">
    <reaction evidence="13">
        <text>IMP + diphosphate = hypoxanthine + 5-phospho-alpha-D-ribose 1-diphosphate</text>
        <dbReference type="Rhea" id="RHEA:17973"/>
        <dbReference type="ChEBI" id="CHEBI:17368"/>
        <dbReference type="ChEBI" id="CHEBI:33019"/>
        <dbReference type="ChEBI" id="CHEBI:58017"/>
        <dbReference type="ChEBI" id="CHEBI:58053"/>
        <dbReference type="EC" id="2.4.2.8"/>
    </reaction>
</comment>
<dbReference type="UniPathway" id="UPA00591">
    <property type="reaction ID" value="UER00648"/>
</dbReference>
<dbReference type="InterPro" id="IPR029057">
    <property type="entry name" value="PRTase-like"/>
</dbReference>
<evidence type="ECO:0000259" key="14">
    <source>
        <dbReference type="Pfam" id="PF00156"/>
    </source>
</evidence>
<evidence type="ECO:0000256" key="7">
    <source>
        <dbReference type="ARBA" id="ARBA00022676"/>
    </source>
</evidence>
<dbReference type="InterPro" id="IPR050408">
    <property type="entry name" value="HGPRT"/>
</dbReference>
<accession>A0A4V1J415</accession>
<dbReference type="Gene3D" id="3.40.50.2020">
    <property type="match status" value="1"/>
</dbReference>
<comment type="cofactor">
    <cofactor evidence="1 13">
        <name>Mg(2+)</name>
        <dbReference type="ChEBI" id="CHEBI:18420"/>
    </cofactor>
</comment>
<evidence type="ECO:0000256" key="10">
    <source>
        <dbReference type="ARBA" id="ARBA00022726"/>
    </source>
</evidence>
<dbReference type="PANTHER" id="PTHR43340">
    <property type="entry name" value="HYPOXANTHINE-GUANINE PHOSPHORIBOSYLTRANSFERASE"/>
    <property type="match status" value="1"/>
</dbReference>
<dbReference type="GO" id="GO:0032264">
    <property type="term" value="P:IMP salvage"/>
    <property type="evidence" value="ECO:0007669"/>
    <property type="project" value="UniProtKB-UniPathway"/>
</dbReference>
<evidence type="ECO:0000313" key="15">
    <source>
        <dbReference type="EMBL" id="RKP33979.1"/>
    </source>
</evidence>
<dbReference type="EC" id="2.4.2.8" evidence="5 13"/>
<evidence type="ECO:0000256" key="4">
    <source>
        <dbReference type="ARBA" id="ARBA00008391"/>
    </source>
</evidence>
<dbReference type="InterPro" id="IPR000836">
    <property type="entry name" value="PRTase_dom"/>
</dbReference>
<keyword evidence="7 13" id="KW-0328">Glycosyltransferase</keyword>
<evidence type="ECO:0000256" key="11">
    <source>
        <dbReference type="ARBA" id="ARBA00022741"/>
    </source>
</evidence>
<evidence type="ECO:0000256" key="1">
    <source>
        <dbReference type="ARBA" id="ARBA00001946"/>
    </source>
</evidence>
<dbReference type="EMBL" id="ML003427">
    <property type="protein sequence ID" value="RKP33979.1"/>
    <property type="molecule type" value="Genomic_DNA"/>
</dbReference>
<keyword evidence="6 13" id="KW-0963">Cytoplasm</keyword>
<name>A0A4V1J415_9FUNG</name>
<dbReference type="AlphaFoldDB" id="A0A4V1J415"/>
<evidence type="ECO:0000256" key="12">
    <source>
        <dbReference type="ARBA" id="ARBA00022842"/>
    </source>
</evidence>
<dbReference type="GO" id="GO:0005829">
    <property type="term" value="C:cytosol"/>
    <property type="evidence" value="ECO:0007669"/>
    <property type="project" value="TreeGrafter"/>
</dbReference>
<evidence type="ECO:0000313" key="16">
    <source>
        <dbReference type="Proteomes" id="UP000268162"/>
    </source>
</evidence>
<dbReference type="GO" id="GO:0006166">
    <property type="term" value="P:purine ribonucleoside salvage"/>
    <property type="evidence" value="ECO:0007669"/>
    <property type="project" value="UniProtKB-KW"/>
</dbReference>
<evidence type="ECO:0000256" key="2">
    <source>
        <dbReference type="ARBA" id="ARBA00004496"/>
    </source>
</evidence>
<dbReference type="GO" id="GO:0006178">
    <property type="term" value="P:guanine salvage"/>
    <property type="evidence" value="ECO:0007669"/>
    <property type="project" value="TreeGrafter"/>
</dbReference>
<comment type="subcellular location">
    <subcellularLocation>
        <location evidence="2 13">Cytoplasm</location>
    </subcellularLocation>
</comment>
<evidence type="ECO:0000256" key="13">
    <source>
        <dbReference type="RuleBase" id="RU364099"/>
    </source>
</evidence>
<dbReference type="PANTHER" id="PTHR43340:SF1">
    <property type="entry name" value="HYPOXANTHINE PHOSPHORIBOSYLTRANSFERASE"/>
    <property type="match status" value="1"/>
</dbReference>
<dbReference type="GO" id="GO:0000287">
    <property type="term" value="F:magnesium ion binding"/>
    <property type="evidence" value="ECO:0007669"/>
    <property type="project" value="TreeGrafter"/>
</dbReference>
<evidence type="ECO:0000256" key="9">
    <source>
        <dbReference type="ARBA" id="ARBA00022723"/>
    </source>
</evidence>
<dbReference type="CDD" id="cd06223">
    <property type="entry name" value="PRTases_typeI"/>
    <property type="match status" value="1"/>
</dbReference>
<keyword evidence="12 13" id="KW-0460">Magnesium</keyword>
<keyword evidence="11 13" id="KW-0547">Nucleotide-binding</keyword>
<dbReference type="SUPFAM" id="SSF53271">
    <property type="entry name" value="PRTase-like"/>
    <property type="match status" value="1"/>
</dbReference>
<evidence type="ECO:0000256" key="8">
    <source>
        <dbReference type="ARBA" id="ARBA00022679"/>
    </source>
</evidence>
<proteinExistence type="inferred from homology"/>
<keyword evidence="9 13" id="KW-0479">Metal-binding</keyword>
<dbReference type="GO" id="GO:0004422">
    <property type="term" value="F:hypoxanthine phosphoribosyltransferase activity"/>
    <property type="evidence" value="ECO:0007669"/>
    <property type="project" value="InterPro"/>
</dbReference>
<dbReference type="Pfam" id="PF00156">
    <property type="entry name" value="Pribosyltran"/>
    <property type="match status" value="1"/>
</dbReference>
<dbReference type="GO" id="GO:0032263">
    <property type="term" value="P:GMP salvage"/>
    <property type="evidence" value="ECO:0007669"/>
    <property type="project" value="TreeGrafter"/>
</dbReference>
<organism evidence="15 16">
    <name type="scientific">Dimargaris cristalligena</name>
    <dbReference type="NCBI Taxonomy" id="215637"/>
    <lineage>
        <taxon>Eukaryota</taxon>
        <taxon>Fungi</taxon>
        <taxon>Fungi incertae sedis</taxon>
        <taxon>Zoopagomycota</taxon>
        <taxon>Kickxellomycotina</taxon>
        <taxon>Dimargaritomycetes</taxon>
        <taxon>Dimargaritales</taxon>
        <taxon>Dimargaritaceae</taxon>
        <taxon>Dimargaris</taxon>
    </lineage>
</organism>
<evidence type="ECO:0000256" key="5">
    <source>
        <dbReference type="ARBA" id="ARBA00011895"/>
    </source>
</evidence>
<dbReference type="STRING" id="215637.A0A4V1J415"/>
<comment type="pathway">
    <text evidence="3 13">Purine metabolism; IMP biosynthesis via salvage pathway; IMP from hypoxanthine: step 1/1.</text>
</comment>
<evidence type="ECO:0000256" key="3">
    <source>
        <dbReference type="ARBA" id="ARBA00004669"/>
    </source>
</evidence>
<reference evidence="16" key="1">
    <citation type="journal article" date="2018" name="Nat. Microbiol.">
        <title>Leveraging single-cell genomics to expand the fungal tree of life.</title>
        <authorList>
            <person name="Ahrendt S.R."/>
            <person name="Quandt C.A."/>
            <person name="Ciobanu D."/>
            <person name="Clum A."/>
            <person name="Salamov A."/>
            <person name="Andreopoulos B."/>
            <person name="Cheng J.F."/>
            <person name="Woyke T."/>
            <person name="Pelin A."/>
            <person name="Henrissat B."/>
            <person name="Reynolds N.K."/>
            <person name="Benny G.L."/>
            <person name="Smith M.E."/>
            <person name="James T.Y."/>
            <person name="Grigoriev I.V."/>
        </authorList>
    </citation>
    <scope>NUCLEOTIDE SEQUENCE [LARGE SCALE GENOMIC DNA]</scope>
    <source>
        <strain evidence="16">RSA 468</strain>
    </source>
</reference>
<sequence>MQPEQWIDVTPEKFNYSLDHFVIPRHYENDLQSILIPNGLIMDRIEKLSRMIVDETEGPLVVCCVLKGGHQFFADLVSFMKKCVTKSGHNVPLSLEFIKVKSYENDQSTGDVKISMTDAELEDLAGKNLLIVEDIIDTGNTMVRLLKRLQTFKPASVRVASLLLKKTHLSCGYVPDYVGFAIPDSFVVGYALDYNEYFRDLDHICVINETGKNKYAVTK</sequence>
<evidence type="ECO:0000256" key="6">
    <source>
        <dbReference type="ARBA" id="ARBA00022490"/>
    </source>
</evidence>
<dbReference type="InterPro" id="IPR005904">
    <property type="entry name" value="Hxn_phspho_trans"/>
</dbReference>
<dbReference type="GO" id="GO:0046100">
    <property type="term" value="P:hypoxanthine metabolic process"/>
    <property type="evidence" value="ECO:0007669"/>
    <property type="project" value="TreeGrafter"/>
</dbReference>
<dbReference type="FunFam" id="3.40.50.2020:FF:000053">
    <property type="entry name" value="Hypoxanthine phosphoribosyltransferase"/>
    <property type="match status" value="1"/>
</dbReference>
<dbReference type="NCBIfam" id="TIGR01203">
    <property type="entry name" value="HGPRTase"/>
    <property type="match status" value="1"/>
</dbReference>
<keyword evidence="10 13" id="KW-0660">Purine salvage</keyword>
<keyword evidence="8 13" id="KW-0808">Transferase</keyword>
<protein>
    <recommendedName>
        <fullName evidence="5 13">Hypoxanthine phosphoribosyltransferase</fullName>
        <ecNumber evidence="5 13">2.4.2.8</ecNumber>
    </recommendedName>
</protein>
<feature type="domain" description="Phosphoribosyltransferase" evidence="14">
    <location>
        <begin position="38"/>
        <end position="194"/>
    </location>
</feature>
<dbReference type="GO" id="GO:0000166">
    <property type="term" value="F:nucleotide binding"/>
    <property type="evidence" value="ECO:0007669"/>
    <property type="project" value="UniProtKB-KW"/>
</dbReference>
<gene>
    <name evidence="15" type="ORF">BJ085DRAFT_25035</name>
</gene>
<keyword evidence="16" id="KW-1185">Reference proteome</keyword>
<dbReference type="Proteomes" id="UP000268162">
    <property type="component" value="Unassembled WGS sequence"/>
</dbReference>